<evidence type="ECO:0000313" key="4">
    <source>
        <dbReference type="Proteomes" id="UP000005045"/>
    </source>
</evidence>
<accession>B1FTG8</accession>
<dbReference type="GO" id="GO:0050918">
    <property type="term" value="P:positive chemotaxis"/>
    <property type="evidence" value="ECO:0007669"/>
    <property type="project" value="TreeGrafter"/>
</dbReference>
<dbReference type="AlphaFoldDB" id="B1FTG8"/>
<keyword evidence="4" id="KW-1185">Reference proteome</keyword>
<dbReference type="PANTHER" id="PTHR30034:SF6">
    <property type="entry name" value="YOP PROTEINS TRANSLOCATION PROTEIN Q"/>
    <property type="match status" value="1"/>
</dbReference>
<protein>
    <submittedName>
        <fullName evidence="3">Type III secretion system apparatus protein YscQ/HrcQ</fullName>
    </submittedName>
</protein>
<dbReference type="Proteomes" id="UP000005045">
    <property type="component" value="Unassembled WGS sequence"/>
</dbReference>
<dbReference type="Gene3D" id="2.30.330.10">
    <property type="entry name" value="SpoA-like"/>
    <property type="match status" value="1"/>
</dbReference>
<gene>
    <name evidence="3" type="ORF">BgramDRAFT_0560</name>
</gene>
<dbReference type="EMBL" id="ABLD01000001">
    <property type="protein sequence ID" value="EDT13180.1"/>
    <property type="molecule type" value="Genomic_DNA"/>
</dbReference>
<organism evidence="3 4">
    <name type="scientific">Paraburkholderia graminis (strain ATCC 700544 / DSM 17151 / LMG 18924 / NCIMB 13744 / C4D1M)</name>
    <dbReference type="NCBI Taxonomy" id="396598"/>
    <lineage>
        <taxon>Bacteria</taxon>
        <taxon>Pseudomonadati</taxon>
        <taxon>Pseudomonadota</taxon>
        <taxon>Betaproteobacteria</taxon>
        <taxon>Burkholderiales</taxon>
        <taxon>Burkholderiaceae</taxon>
        <taxon>Paraburkholderia</taxon>
    </lineage>
</organism>
<evidence type="ECO:0000259" key="2">
    <source>
        <dbReference type="Pfam" id="PF01052"/>
    </source>
</evidence>
<dbReference type="OrthoDB" id="9148477at2"/>
<dbReference type="NCBIfam" id="TIGR02551">
    <property type="entry name" value="SpaO_YscQ"/>
    <property type="match status" value="1"/>
</dbReference>
<comment type="similarity">
    <text evidence="1">Belongs to the FliN/MopA/SpaO family.</text>
</comment>
<dbReference type="GO" id="GO:0030254">
    <property type="term" value="P:protein secretion by the type III secretion system"/>
    <property type="evidence" value="ECO:0007669"/>
    <property type="project" value="InterPro"/>
</dbReference>
<dbReference type="InterPro" id="IPR001543">
    <property type="entry name" value="FliN-like_C"/>
</dbReference>
<sequence>MGYSIAEMPGVDAAAERAAARVPQTAAIARLPLRAVPPLAARVARLVCDAGTAQWLARDAAIVDWQATLEPAAGRSHAPLEQPGVLDLAHAAGAVRVLFDLAAYPALDIAALPDGTLSRAPVPGDTARALRIAVAGVLLEPLLKRLAALGLGDMHVTQLARGTPPETSAHDCTTFDATFSLDGTRHRARVLLAASVVDALEALHGTRKVHLTADTFRAHASSQTQNSAPFDGYKVPGRLILGSRRLPVDTLRALEAGDVLLRSLPGNLRALLPASGVERIDETCAAHPADANGTTHATTHAPPLAEPATATASATVAWGSPGLMRVHAQVNIEGRRLSLTKEPIMTDELDPVRPDDLLAPDQHSNPIDIGELDLPVQFEVDTVALPLSQLYALRPGYVLELPTPVADAQLKLVTHGQTIGYGELVTVGDHLGIRILRMAHGDGPVQ</sequence>
<dbReference type="InterPro" id="IPR036429">
    <property type="entry name" value="SpoA-like_sf"/>
</dbReference>
<evidence type="ECO:0000313" key="3">
    <source>
        <dbReference type="EMBL" id="EDT13180.1"/>
    </source>
</evidence>
<dbReference type="SUPFAM" id="SSF101801">
    <property type="entry name" value="Surface presentation of antigens (SPOA)"/>
    <property type="match status" value="1"/>
</dbReference>
<dbReference type="GO" id="GO:0071978">
    <property type="term" value="P:bacterial-type flagellum-dependent swarming motility"/>
    <property type="evidence" value="ECO:0007669"/>
    <property type="project" value="TreeGrafter"/>
</dbReference>
<dbReference type="InterPro" id="IPR013385">
    <property type="entry name" value="T3SS_SpaO/YscQ/SpaO"/>
</dbReference>
<feature type="domain" description="Flagellar motor switch protein FliN-like C-terminal" evidence="2">
    <location>
        <begin position="369"/>
        <end position="438"/>
    </location>
</feature>
<dbReference type="Pfam" id="PF01052">
    <property type="entry name" value="FliMN_C"/>
    <property type="match status" value="1"/>
</dbReference>
<dbReference type="RefSeq" id="WP_006047117.1">
    <property type="nucleotide sequence ID" value="NZ_ABLD01000001.1"/>
</dbReference>
<evidence type="ECO:0000256" key="1">
    <source>
        <dbReference type="ARBA" id="ARBA00009226"/>
    </source>
</evidence>
<dbReference type="PANTHER" id="PTHR30034">
    <property type="entry name" value="FLAGELLAR MOTOR SWITCH PROTEIN FLIM"/>
    <property type="match status" value="1"/>
</dbReference>
<reference evidence="3 4" key="1">
    <citation type="submission" date="2008-03" db="EMBL/GenBank/DDBJ databases">
        <title>Sequencing of the draft genome and assembly of Burkholderia graminis C4D1M.</title>
        <authorList>
            <consortium name="US DOE Joint Genome Institute (JGI-PGF)"/>
            <person name="Copeland A."/>
            <person name="Lucas S."/>
            <person name="Lapidus A."/>
            <person name="Glavina del Rio T."/>
            <person name="Dalin E."/>
            <person name="Tice H."/>
            <person name="Bruce D."/>
            <person name="Goodwin L."/>
            <person name="Pitluck S."/>
            <person name="Larimer F."/>
            <person name="Land M.L."/>
            <person name="Hauser L."/>
            <person name="Tiedje J."/>
            <person name="Richardson P."/>
        </authorList>
    </citation>
    <scope>NUCLEOTIDE SEQUENCE [LARGE SCALE GENOMIC DNA]</scope>
    <source>
        <strain evidence="4">ATCC 700544 / DSM 17151 / LMG 18924 / NCIMB 13744 / C4D1M</strain>
    </source>
</reference>
<proteinExistence type="inferred from homology"/>
<name>B1FTG8_PARG4</name>
<comment type="caution">
    <text evidence="3">The sequence shown here is derived from an EMBL/GenBank/DDBJ whole genome shotgun (WGS) entry which is preliminary data.</text>
</comment>